<evidence type="ECO:0000256" key="1">
    <source>
        <dbReference type="SAM" id="MobiDB-lite"/>
    </source>
</evidence>
<dbReference type="OrthoDB" id="10446648at2759"/>
<evidence type="ECO:0000256" key="2">
    <source>
        <dbReference type="SAM" id="Phobius"/>
    </source>
</evidence>
<proteinExistence type="predicted"/>
<reference evidence="3" key="1">
    <citation type="submission" date="2021-02" db="EMBL/GenBank/DDBJ databases">
        <title>Psilocybe cubensis genome.</title>
        <authorList>
            <person name="Mckernan K.J."/>
            <person name="Crawford S."/>
            <person name="Trippe A."/>
            <person name="Kane L.T."/>
            <person name="Mclaughlin S."/>
        </authorList>
    </citation>
    <scope>NUCLEOTIDE SEQUENCE [LARGE SCALE GENOMIC DNA]</scope>
    <source>
        <strain evidence="3">MGC-MH-2018</strain>
    </source>
</reference>
<gene>
    <name evidence="3" type="ORF">JR316_009120</name>
</gene>
<feature type="transmembrane region" description="Helical" evidence="2">
    <location>
        <begin position="33"/>
        <end position="58"/>
    </location>
</feature>
<organism evidence="3">
    <name type="scientific">Psilocybe cubensis</name>
    <name type="common">Psychedelic mushroom</name>
    <name type="synonym">Stropharia cubensis</name>
    <dbReference type="NCBI Taxonomy" id="181762"/>
    <lineage>
        <taxon>Eukaryota</taxon>
        <taxon>Fungi</taxon>
        <taxon>Dikarya</taxon>
        <taxon>Basidiomycota</taxon>
        <taxon>Agaricomycotina</taxon>
        <taxon>Agaricomycetes</taxon>
        <taxon>Agaricomycetidae</taxon>
        <taxon>Agaricales</taxon>
        <taxon>Agaricineae</taxon>
        <taxon>Strophariaceae</taxon>
        <taxon>Psilocybe</taxon>
    </lineage>
</organism>
<dbReference type="AlphaFoldDB" id="A0A8H7XTU5"/>
<dbReference type="EMBL" id="JAFIQS010000009">
    <property type="protein sequence ID" value="KAG5165540.1"/>
    <property type="molecule type" value="Genomic_DNA"/>
</dbReference>
<evidence type="ECO:0000313" key="3">
    <source>
        <dbReference type="EMBL" id="KAG5165540.1"/>
    </source>
</evidence>
<keyword evidence="2" id="KW-1133">Transmembrane helix</keyword>
<keyword evidence="2" id="KW-0812">Transmembrane</keyword>
<accession>A0A8H7XTU5</accession>
<feature type="region of interest" description="Disordered" evidence="1">
    <location>
        <begin position="194"/>
        <end position="218"/>
    </location>
</feature>
<protein>
    <submittedName>
        <fullName evidence="3">Uncharacterized protein</fullName>
    </submittedName>
</protein>
<feature type="transmembrane region" description="Helical" evidence="2">
    <location>
        <begin position="64"/>
        <end position="85"/>
    </location>
</feature>
<sequence length="218" mass="24040">MIIVAPDIEATDAASTHTLVTQEYQKVPRHLPILLYSSFLVSALALAFTIANLLSYTYDYLPNIIVPVVLGFVCILPHHGAVVLLQWLEKHESESIFPFAPTSPRAIIYSFVSLILWATSMVMCAINLHRNMQPIPNCHLDSLSSNKCITYYYAPTVTENWSAVASTLASSLETILTSAITLSCFLHRRRECNRPSQPENLPAPSTSPPVVKMLPGSG</sequence>
<comment type="caution">
    <text evidence="3">The sequence shown here is derived from an EMBL/GenBank/DDBJ whole genome shotgun (WGS) entry which is preliminary data.</text>
</comment>
<name>A0A8H7XTU5_PSICU</name>
<feature type="transmembrane region" description="Helical" evidence="2">
    <location>
        <begin position="106"/>
        <end position="128"/>
    </location>
</feature>
<keyword evidence="2" id="KW-0472">Membrane</keyword>